<evidence type="ECO:0000313" key="14">
    <source>
        <dbReference type="Proteomes" id="UP000008066"/>
    </source>
</evidence>
<dbReference type="eggNOG" id="KOG3339">
    <property type="taxonomic scope" value="Eukaryota"/>
</dbReference>
<dbReference type="EMBL" id="GL988032">
    <property type="protein sequence ID" value="EGS23447.1"/>
    <property type="molecule type" value="Genomic_DNA"/>
</dbReference>
<gene>
    <name evidence="11" type="primary">ALG14</name>
    <name evidence="13" type="ORF">CTHT_0001400</name>
</gene>
<evidence type="ECO:0000313" key="13">
    <source>
        <dbReference type="EMBL" id="EGS23447.1"/>
    </source>
</evidence>
<accession>G0RZ19</accession>
<evidence type="ECO:0000256" key="6">
    <source>
        <dbReference type="ARBA" id="ARBA00022692"/>
    </source>
</evidence>
<evidence type="ECO:0000256" key="8">
    <source>
        <dbReference type="ARBA" id="ARBA00022989"/>
    </source>
</evidence>
<dbReference type="InterPro" id="IPR013969">
    <property type="entry name" value="Oligosacch_biosynth_Alg14"/>
</dbReference>
<dbReference type="GO" id="GO:0006488">
    <property type="term" value="P:dolichol-linked oligosaccharide biosynthetic process"/>
    <property type="evidence" value="ECO:0007669"/>
    <property type="project" value="InterPro"/>
</dbReference>
<evidence type="ECO:0000256" key="3">
    <source>
        <dbReference type="ARBA" id="ARBA00009731"/>
    </source>
</evidence>
<comment type="subcellular location">
    <subcellularLocation>
        <location evidence="1 11">Endoplasmic reticulum membrane</location>
        <topology evidence="1 11">Single-pass membrane protein</topology>
    </subcellularLocation>
    <subcellularLocation>
        <location evidence="2">Nucleus membrane</location>
        <topology evidence="2">Single-pass membrane protein</topology>
    </subcellularLocation>
</comment>
<comment type="function">
    <text evidence="11">Involved in protein N-glycosylation. Essential for the second step of the dolichol-linked oligosaccharide pathway. Anchors the catalytic subunit ALG13 to the ER.</text>
</comment>
<keyword evidence="6 11" id="KW-0812">Transmembrane</keyword>
<evidence type="ECO:0000256" key="9">
    <source>
        <dbReference type="ARBA" id="ARBA00023136"/>
    </source>
</evidence>
<dbReference type="PANTHER" id="PTHR12154">
    <property type="entry name" value="GLYCOSYL TRANSFERASE-RELATED"/>
    <property type="match status" value="1"/>
</dbReference>
<sequence>MAAQGQEPDDVEITLLAVLIAGAGIFGITLVLLPLKWSVLLVAGLVAFLLYRHHIVKLHSPSAQSFPLSSTPRPTSSTSPRNALPSTTSLPAAYTTYILGSGGHTTELLETIRRSWQPASNTHRRYIISVNDTSSLTRAAQLETSFAKACRQLGDERLWGTTDVVLIPRARKVHQSFWTAPWSCLRAAIAAIRAVVVPPKARWGQAGFRWAHVLVTNGPANGFIVGAVVHGLKLLGIVPLDRARVVYIESWARSRTLSLTGRLFNLTGFADVFIVQHRELEGRVKGAVYLEGLVGKEI</sequence>
<dbReference type="HOGENOM" id="CLU_064541_1_0_1"/>
<dbReference type="RefSeq" id="XP_006690689.1">
    <property type="nucleotide sequence ID" value="XM_006690626.1"/>
</dbReference>
<dbReference type="GO" id="GO:0031965">
    <property type="term" value="C:nuclear membrane"/>
    <property type="evidence" value="ECO:0007669"/>
    <property type="project" value="UniProtKB-SubCell"/>
</dbReference>
<evidence type="ECO:0000256" key="10">
    <source>
        <dbReference type="ARBA" id="ARBA00032062"/>
    </source>
</evidence>
<dbReference type="OMA" id="PESCMKV"/>
<proteinExistence type="inferred from homology"/>
<feature type="transmembrane region" description="Helical" evidence="11">
    <location>
        <begin position="12"/>
        <end position="31"/>
    </location>
</feature>
<keyword evidence="7 11" id="KW-0256">Endoplasmic reticulum</keyword>
<dbReference type="AlphaFoldDB" id="G0RZ19"/>
<dbReference type="KEGG" id="cthr:CTHT_0001400"/>
<dbReference type="Pfam" id="PF08660">
    <property type="entry name" value="Alg14"/>
    <property type="match status" value="1"/>
</dbReference>
<reference evidence="13 14" key="1">
    <citation type="journal article" date="2011" name="Cell">
        <title>Insight into structure and assembly of the nuclear pore complex by utilizing the genome of a eukaryotic thermophile.</title>
        <authorList>
            <person name="Amlacher S."/>
            <person name="Sarges P."/>
            <person name="Flemming D."/>
            <person name="van Noort V."/>
            <person name="Kunze R."/>
            <person name="Devos D.P."/>
            <person name="Arumugam M."/>
            <person name="Bork P."/>
            <person name="Hurt E."/>
        </authorList>
    </citation>
    <scope>NUCLEOTIDE SEQUENCE [LARGE SCALE GENOMIC DNA]</scope>
    <source>
        <strain evidence="14">DSM 1495 / CBS 144.50 / IMI 039719</strain>
    </source>
</reference>
<dbReference type="PANTHER" id="PTHR12154:SF4">
    <property type="entry name" value="UDP-N-ACETYLGLUCOSAMINE TRANSFERASE SUBUNIT ALG14 HOMOLOG"/>
    <property type="match status" value="1"/>
</dbReference>
<keyword evidence="14" id="KW-1185">Reference proteome</keyword>
<dbReference type="GO" id="GO:0043541">
    <property type="term" value="C:UDP-N-acetylglucosamine transferase complex"/>
    <property type="evidence" value="ECO:0007669"/>
    <property type="project" value="TreeGrafter"/>
</dbReference>
<feature type="compositionally biased region" description="Low complexity" evidence="12">
    <location>
        <begin position="69"/>
        <end position="81"/>
    </location>
</feature>
<comment type="subunit">
    <text evidence="4 11">Heterodimer with ALG13 to form a functional enzyme.</text>
</comment>
<dbReference type="OrthoDB" id="17098at2759"/>
<dbReference type="STRING" id="759272.G0RZ19"/>
<evidence type="ECO:0000256" key="1">
    <source>
        <dbReference type="ARBA" id="ARBA00004389"/>
    </source>
</evidence>
<protein>
    <recommendedName>
        <fullName evidence="5 11">UDP-N-acetylglucosamine transferase subunit ALG14</fullName>
    </recommendedName>
    <alternativeName>
        <fullName evidence="10 11">Asparagine-linked glycosylation protein 14</fullName>
    </alternativeName>
</protein>
<keyword evidence="9 11" id="KW-0472">Membrane</keyword>
<feature type="region of interest" description="Disordered" evidence="12">
    <location>
        <begin position="63"/>
        <end position="86"/>
    </location>
</feature>
<evidence type="ECO:0000256" key="11">
    <source>
        <dbReference type="RuleBase" id="RU362127"/>
    </source>
</evidence>
<evidence type="ECO:0000256" key="5">
    <source>
        <dbReference type="ARBA" id="ARBA00017467"/>
    </source>
</evidence>
<evidence type="ECO:0000256" key="4">
    <source>
        <dbReference type="ARBA" id="ARBA00011335"/>
    </source>
</evidence>
<evidence type="ECO:0000256" key="7">
    <source>
        <dbReference type="ARBA" id="ARBA00022824"/>
    </source>
</evidence>
<organism evidence="14">
    <name type="scientific">Chaetomium thermophilum (strain DSM 1495 / CBS 144.50 / IMI 039719)</name>
    <name type="common">Thermochaetoides thermophila</name>
    <dbReference type="NCBI Taxonomy" id="759272"/>
    <lineage>
        <taxon>Eukaryota</taxon>
        <taxon>Fungi</taxon>
        <taxon>Dikarya</taxon>
        <taxon>Ascomycota</taxon>
        <taxon>Pezizomycotina</taxon>
        <taxon>Sordariomycetes</taxon>
        <taxon>Sordariomycetidae</taxon>
        <taxon>Sordariales</taxon>
        <taxon>Chaetomiaceae</taxon>
        <taxon>Thermochaetoides</taxon>
    </lineage>
</organism>
<dbReference type="GeneID" id="18254178"/>
<dbReference type="Proteomes" id="UP000008066">
    <property type="component" value="Unassembled WGS sequence"/>
</dbReference>
<keyword evidence="8 11" id="KW-1133">Transmembrane helix</keyword>
<feature type="transmembrane region" description="Helical" evidence="11">
    <location>
        <begin position="37"/>
        <end position="55"/>
    </location>
</feature>
<comment type="similarity">
    <text evidence="3 11">Belongs to the ALG14 family.</text>
</comment>
<name>G0RZ19_CHATD</name>
<dbReference type="GO" id="GO:0004577">
    <property type="term" value="F:N-acetylglucosaminyldiphosphodolichol N-acetylglucosaminyltransferase activity"/>
    <property type="evidence" value="ECO:0007669"/>
    <property type="project" value="TreeGrafter"/>
</dbReference>
<evidence type="ECO:0000256" key="2">
    <source>
        <dbReference type="ARBA" id="ARBA00004590"/>
    </source>
</evidence>
<evidence type="ECO:0000256" key="12">
    <source>
        <dbReference type="SAM" id="MobiDB-lite"/>
    </source>
</evidence>
<comment type="caution">
    <text evidence="11">Lacks conserved residue(s) required for the propagation of feature annotation.</text>
</comment>